<dbReference type="Gene3D" id="1.10.260.40">
    <property type="entry name" value="lambda repressor-like DNA-binding domains"/>
    <property type="match status" value="1"/>
</dbReference>
<dbReference type="GO" id="GO:0000976">
    <property type="term" value="F:transcription cis-regulatory region binding"/>
    <property type="evidence" value="ECO:0007669"/>
    <property type="project" value="TreeGrafter"/>
</dbReference>
<organism evidence="5 6">
    <name type="scientific">Echinimonas agarilytica</name>
    <dbReference type="NCBI Taxonomy" id="1215918"/>
    <lineage>
        <taxon>Bacteria</taxon>
        <taxon>Pseudomonadati</taxon>
        <taxon>Pseudomonadota</taxon>
        <taxon>Gammaproteobacteria</taxon>
        <taxon>Alteromonadales</taxon>
        <taxon>Echinimonadaceae</taxon>
        <taxon>Echinimonas</taxon>
    </lineage>
</organism>
<evidence type="ECO:0000313" key="6">
    <source>
        <dbReference type="Proteomes" id="UP001165393"/>
    </source>
</evidence>
<dbReference type="InterPro" id="IPR000843">
    <property type="entry name" value="HTH_LacI"/>
</dbReference>
<keyword evidence="3" id="KW-0804">Transcription</keyword>
<dbReference type="Gene3D" id="3.40.50.2300">
    <property type="match status" value="2"/>
</dbReference>
<dbReference type="PANTHER" id="PTHR30146:SF109">
    <property type="entry name" value="HTH-TYPE TRANSCRIPTIONAL REGULATOR GALS"/>
    <property type="match status" value="1"/>
</dbReference>
<feature type="domain" description="HTH lacI-type" evidence="4">
    <location>
        <begin position="2"/>
        <end position="56"/>
    </location>
</feature>
<proteinExistence type="predicted"/>
<dbReference type="InterPro" id="IPR028082">
    <property type="entry name" value="Peripla_BP_I"/>
</dbReference>
<dbReference type="SMART" id="SM00354">
    <property type="entry name" value="HTH_LACI"/>
    <property type="match status" value="1"/>
</dbReference>
<name>A0AA41W4X8_9GAMM</name>
<dbReference type="SUPFAM" id="SSF53822">
    <property type="entry name" value="Periplasmic binding protein-like I"/>
    <property type="match status" value="1"/>
</dbReference>
<protein>
    <submittedName>
        <fullName evidence="5">LacI family DNA-binding transcriptional regulator</fullName>
    </submittedName>
</protein>
<dbReference type="RefSeq" id="WP_251260415.1">
    <property type="nucleotide sequence ID" value="NZ_JAMQGP010000002.1"/>
</dbReference>
<reference evidence="5 6" key="1">
    <citation type="journal article" date="2013" name="Antonie Van Leeuwenhoek">
        <title>Echinimonas agarilytica gen. nov., sp. nov., a new gammaproteobacterium isolated from the sea urchin Strongylocentrotus intermedius.</title>
        <authorList>
            <person name="Nedashkovskaya O.I."/>
            <person name="Stenkova A.M."/>
            <person name="Zhukova N.V."/>
            <person name="Van Trappen S."/>
            <person name="Lee J.S."/>
            <person name="Kim S.B."/>
        </authorList>
    </citation>
    <scope>NUCLEOTIDE SEQUENCE [LARGE SCALE GENOMIC DNA]</scope>
    <source>
        <strain evidence="5 6">KMM 6351</strain>
    </source>
</reference>
<keyword evidence="2 5" id="KW-0238">DNA-binding</keyword>
<dbReference type="CDD" id="cd01392">
    <property type="entry name" value="HTH_LacI"/>
    <property type="match status" value="1"/>
</dbReference>
<dbReference type="CDD" id="cd06270">
    <property type="entry name" value="PBP1_GalS-like"/>
    <property type="match status" value="1"/>
</dbReference>
<accession>A0AA41W4X8</accession>
<evidence type="ECO:0000256" key="1">
    <source>
        <dbReference type="ARBA" id="ARBA00023015"/>
    </source>
</evidence>
<dbReference type="SUPFAM" id="SSF47413">
    <property type="entry name" value="lambda repressor-like DNA-binding domains"/>
    <property type="match status" value="1"/>
</dbReference>
<dbReference type="InterPro" id="IPR046335">
    <property type="entry name" value="LacI/GalR-like_sensor"/>
</dbReference>
<dbReference type="Pfam" id="PF00356">
    <property type="entry name" value="LacI"/>
    <property type="match status" value="1"/>
</dbReference>
<evidence type="ECO:0000256" key="3">
    <source>
        <dbReference type="ARBA" id="ARBA00023163"/>
    </source>
</evidence>
<sequence>MPTIKDVAKEAGVSIATVSRVVNNGPKVGDATRARVLQIMQDIGYRPNANARALVMQKEASLGVVIPELTDPFYASLASGVDTVARQHNMQLLLSTGLIEASTERAAIELLLQRRCDAMIVHSKFMSDDELTELAVATPGMVFINRYLPDIPERCIWLDNIAGGKLAARHLLVNGHTNLACITSDYSIDDPMLRLQGFKEELGEAGVSLREEAIEYGAPGQLGGELATQALLAKNIPFTGIFAYNDSMAAGVIKALHDAGLKVPQDVSVVGFDDVLLSRYVRPQLSTMRYPIERMAINAAELALSLVGGHPSELHSTNKYLPTLVKRESSSNASLS</sequence>
<evidence type="ECO:0000313" key="5">
    <source>
        <dbReference type="EMBL" id="MCM2679047.1"/>
    </source>
</evidence>
<dbReference type="PROSITE" id="PS00356">
    <property type="entry name" value="HTH_LACI_1"/>
    <property type="match status" value="1"/>
</dbReference>
<dbReference type="Proteomes" id="UP001165393">
    <property type="component" value="Unassembled WGS sequence"/>
</dbReference>
<gene>
    <name evidence="5" type="ORF">NAF29_05060</name>
</gene>
<comment type="caution">
    <text evidence="5">The sequence shown here is derived from an EMBL/GenBank/DDBJ whole genome shotgun (WGS) entry which is preliminary data.</text>
</comment>
<keyword evidence="1" id="KW-0805">Transcription regulation</keyword>
<dbReference type="GO" id="GO:0003700">
    <property type="term" value="F:DNA-binding transcription factor activity"/>
    <property type="evidence" value="ECO:0007669"/>
    <property type="project" value="TreeGrafter"/>
</dbReference>
<dbReference type="PANTHER" id="PTHR30146">
    <property type="entry name" value="LACI-RELATED TRANSCRIPTIONAL REPRESSOR"/>
    <property type="match status" value="1"/>
</dbReference>
<dbReference type="PRINTS" id="PR00036">
    <property type="entry name" value="HTHLACI"/>
</dbReference>
<dbReference type="Pfam" id="PF13377">
    <property type="entry name" value="Peripla_BP_3"/>
    <property type="match status" value="1"/>
</dbReference>
<dbReference type="AlphaFoldDB" id="A0AA41W4X8"/>
<evidence type="ECO:0000259" key="4">
    <source>
        <dbReference type="PROSITE" id="PS50932"/>
    </source>
</evidence>
<dbReference type="PROSITE" id="PS50932">
    <property type="entry name" value="HTH_LACI_2"/>
    <property type="match status" value="1"/>
</dbReference>
<evidence type="ECO:0000256" key="2">
    <source>
        <dbReference type="ARBA" id="ARBA00023125"/>
    </source>
</evidence>
<dbReference type="EMBL" id="JAMQGP010000002">
    <property type="protein sequence ID" value="MCM2679047.1"/>
    <property type="molecule type" value="Genomic_DNA"/>
</dbReference>
<keyword evidence="6" id="KW-1185">Reference proteome</keyword>
<dbReference type="InterPro" id="IPR010982">
    <property type="entry name" value="Lambda_DNA-bd_dom_sf"/>
</dbReference>